<keyword evidence="12" id="KW-1185">Reference proteome</keyword>
<dbReference type="SUPFAM" id="SSF46689">
    <property type="entry name" value="Homeodomain-like"/>
    <property type="match status" value="1"/>
</dbReference>
<dbReference type="PANTHER" id="PTHR47997">
    <property type="entry name" value="MYB DOMAIN PROTEIN 55"/>
    <property type="match status" value="1"/>
</dbReference>
<dbReference type="EMBL" id="BAABME010000895">
    <property type="protein sequence ID" value="GAA0146220.1"/>
    <property type="molecule type" value="Genomic_DNA"/>
</dbReference>
<comment type="caution">
    <text evidence="11">The sequence shown here is derived from an EMBL/GenBank/DDBJ whole genome shotgun (WGS) entry which is preliminary data.</text>
</comment>
<feature type="domain" description="Myb-like" evidence="9">
    <location>
        <begin position="11"/>
        <end position="63"/>
    </location>
</feature>
<evidence type="ECO:0000256" key="8">
    <source>
        <dbReference type="SAM" id="MobiDB-lite"/>
    </source>
</evidence>
<organism evidence="11 12">
    <name type="scientific">Lithospermum erythrorhizon</name>
    <name type="common">Purple gromwell</name>
    <name type="synonym">Lithospermum officinale var. erythrorhizon</name>
    <dbReference type="NCBI Taxonomy" id="34254"/>
    <lineage>
        <taxon>Eukaryota</taxon>
        <taxon>Viridiplantae</taxon>
        <taxon>Streptophyta</taxon>
        <taxon>Embryophyta</taxon>
        <taxon>Tracheophyta</taxon>
        <taxon>Spermatophyta</taxon>
        <taxon>Magnoliopsida</taxon>
        <taxon>eudicotyledons</taxon>
        <taxon>Gunneridae</taxon>
        <taxon>Pentapetalae</taxon>
        <taxon>asterids</taxon>
        <taxon>lamiids</taxon>
        <taxon>Boraginales</taxon>
        <taxon>Boraginaceae</taxon>
        <taxon>Boraginoideae</taxon>
        <taxon>Lithospermeae</taxon>
        <taxon>Lithospermum</taxon>
    </lineage>
</organism>
<feature type="domain" description="HTH myb-type" evidence="10">
    <location>
        <begin position="64"/>
        <end position="118"/>
    </location>
</feature>
<dbReference type="Gene3D" id="1.10.10.60">
    <property type="entry name" value="Homeodomain-like"/>
    <property type="match status" value="2"/>
</dbReference>
<proteinExistence type="predicted"/>
<dbReference type="GO" id="GO:0005634">
    <property type="term" value="C:nucleus"/>
    <property type="evidence" value="ECO:0007669"/>
    <property type="project" value="UniProtKB-SubCell"/>
</dbReference>
<evidence type="ECO:0000313" key="11">
    <source>
        <dbReference type="EMBL" id="GAA0146220.1"/>
    </source>
</evidence>
<dbReference type="InterPro" id="IPR017930">
    <property type="entry name" value="Myb_dom"/>
</dbReference>
<evidence type="ECO:0000256" key="5">
    <source>
        <dbReference type="ARBA" id="ARBA00023159"/>
    </source>
</evidence>
<feature type="domain" description="HTH myb-type" evidence="10">
    <location>
        <begin position="11"/>
        <end position="63"/>
    </location>
</feature>
<protein>
    <submittedName>
        <fullName evidence="11">Uncharacterized protein</fullName>
    </submittedName>
</protein>
<dbReference type="GO" id="GO:0045893">
    <property type="term" value="P:positive regulation of DNA-templated transcription"/>
    <property type="evidence" value="ECO:0007669"/>
    <property type="project" value="UniProtKB-ARBA"/>
</dbReference>
<evidence type="ECO:0000259" key="10">
    <source>
        <dbReference type="PROSITE" id="PS51294"/>
    </source>
</evidence>
<evidence type="ECO:0000256" key="4">
    <source>
        <dbReference type="ARBA" id="ARBA00023125"/>
    </source>
</evidence>
<dbReference type="Proteomes" id="UP001454036">
    <property type="component" value="Unassembled WGS sequence"/>
</dbReference>
<reference evidence="11 12" key="1">
    <citation type="submission" date="2024-01" db="EMBL/GenBank/DDBJ databases">
        <title>The complete chloroplast genome sequence of Lithospermum erythrorhizon: insights into the phylogenetic relationship among Boraginaceae species and the maternal lineages of purple gromwells.</title>
        <authorList>
            <person name="Okada T."/>
            <person name="Watanabe K."/>
        </authorList>
    </citation>
    <scope>NUCLEOTIDE SEQUENCE [LARGE SCALE GENOMIC DNA]</scope>
</reference>
<name>A0AAV3P3R3_LITER</name>
<dbReference type="InterPro" id="IPR051953">
    <property type="entry name" value="Plant_SW-associated_TFs"/>
</dbReference>
<comment type="subcellular location">
    <subcellularLocation>
        <location evidence="1">Nucleus</location>
    </subcellularLocation>
</comment>
<feature type="domain" description="Myb-like" evidence="9">
    <location>
        <begin position="64"/>
        <end position="114"/>
    </location>
</feature>
<keyword evidence="5" id="KW-0010">Activator</keyword>
<evidence type="ECO:0000313" key="12">
    <source>
        <dbReference type="Proteomes" id="UP001454036"/>
    </source>
</evidence>
<keyword evidence="2" id="KW-0677">Repeat</keyword>
<dbReference type="AlphaFoldDB" id="A0AAV3P3R3"/>
<keyword evidence="6" id="KW-0804">Transcription</keyword>
<dbReference type="PANTHER" id="PTHR47997:SF11">
    <property type="entry name" value="TRANSCRIPTION FACTOR LAF1"/>
    <property type="match status" value="1"/>
</dbReference>
<dbReference type="InterPro" id="IPR009057">
    <property type="entry name" value="Homeodomain-like_sf"/>
</dbReference>
<dbReference type="Pfam" id="PF00249">
    <property type="entry name" value="Myb_DNA-binding"/>
    <property type="match status" value="2"/>
</dbReference>
<evidence type="ECO:0000256" key="3">
    <source>
        <dbReference type="ARBA" id="ARBA00023015"/>
    </source>
</evidence>
<keyword evidence="3" id="KW-0805">Transcription regulation</keyword>
<feature type="region of interest" description="Disordered" evidence="8">
    <location>
        <begin position="1"/>
        <end position="20"/>
    </location>
</feature>
<evidence type="ECO:0000256" key="6">
    <source>
        <dbReference type="ARBA" id="ARBA00023163"/>
    </source>
</evidence>
<sequence>MGLKQFNNKPRRKLKKGLWSPDEDDKLRSYIHNHGVGCWNTVPINAGLLRNGKSCRLRWINYLRPGLKRETFSLEEEEKILRLHNKMGNKWSQMARCLPGRTDNEIKNHWHTNLKKGRGNNDGFITLTDADAKKCISTHENNPPTSITTIPYACNNESFGKTDVSLAYIDQALSNLPKVFFAEWLTIDQTHGEVVQSNLGNPLITRDLQEEYKTNLQNSSMQSLLLSEEMLYESILNGIQNSSTYGVFYPTLASKCT</sequence>
<dbReference type="InterPro" id="IPR001005">
    <property type="entry name" value="SANT/Myb"/>
</dbReference>
<dbReference type="FunFam" id="1.10.10.60:FF:000077">
    <property type="entry name" value="MYB transcription factor"/>
    <property type="match status" value="1"/>
</dbReference>
<dbReference type="PROSITE" id="PS50090">
    <property type="entry name" value="MYB_LIKE"/>
    <property type="match status" value="2"/>
</dbReference>
<evidence type="ECO:0000256" key="7">
    <source>
        <dbReference type="ARBA" id="ARBA00023242"/>
    </source>
</evidence>
<keyword evidence="7" id="KW-0539">Nucleus</keyword>
<gene>
    <name evidence="11" type="ORF">LIER_06228</name>
</gene>
<dbReference type="SMART" id="SM00717">
    <property type="entry name" value="SANT"/>
    <property type="match status" value="2"/>
</dbReference>
<keyword evidence="4" id="KW-0238">DNA-binding</keyword>
<evidence type="ECO:0000256" key="2">
    <source>
        <dbReference type="ARBA" id="ARBA00022737"/>
    </source>
</evidence>
<dbReference type="CDD" id="cd00167">
    <property type="entry name" value="SANT"/>
    <property type="match status" value="2"/>
</dbReference>
<evidence type="ECO:0000259" key="9">
    <source>
        <dbReference type="PROSITE" id="PS50090"/>
    </source>
</evidence>
<dbReference type="GO" id="GO:0003677">
    <property type="term" value="F:DNA binding"/>
    <property type="evidence" value="ECO:0007669"/>
    <property type="project" value="UniProtKB-KW"/>
</dbReference>
<dbReference type="PROSITE" id="PS51294">
    <property type="entry name" value="HTH_MYB"/>
    <property type="match status" value="2"/>
</dbReference>
<evidence type="ECO:0000256" key="1">
    <source>
        <dbReference type="ARBA" id="ARBA00004123"/>
    </source>
</evidence>
<accession>A0AAV3P3R3</accession>